<evidence type="ECO:0000256" key="1">
    <source>
        <dbReference type="HAMAP-Rule" id="MF_01851"/>
    </source>
</evidence>
<dbReference type="PIRSF" id="PIRSF021332">
    <property type="entry name" value="DUF1054"/>
    <property type="match status" value="1"/>
</dbReference>
<evidence type="ECO:0000313" key="3">
    <source>
        <dbReference type="Proteomes" id="UP000240509"/>
    </source>
</evidence>
<comment type="similarity">
    <text evidence="1">Belongs to the UPF0637 family.</text>
</comment>
<reference evidence="2 3" key="1">
    <citation type="submission" date="2018-03" db="EMBL/GenBank/DDBJ databases">
        <title>Alkalicoccus saliphilus sp. nov., isolated from a mineral pool.</title>
        <authorList>
            <person name="Zhao B."/>
        </authorList>
    </citation>
    <scope>NUCLEOTIDE SEQUENCE [LARGE SCALE GENOMIC DNA]</scope>
    <source>
        <strain evidence="2 3">6AG</strain>
    </source>
</reference>
<evidence type="ECO:0000313" key="2">
    <source>
        <dbReference type="EMBL" id="PTL37504.1"/>
    </source>
</evidence>
<accession>A0A2T4U291</accession>
<dbReference type="InterPro" id="IPR053707">
    <property type="entry name" value="UPF0637_domain_sf"/>
</dbReference>
<dbReference type="Gene3D" id="3.30.930.20">
    <property type="entry name" value="Protein of unknown function DUF1054"/>
    <property type="match status" value="1"/>
</dbReference>
<dbReference type="AlphaFoldDB" id="A0A2T4U291"/>
<name>A0A2T4U291_9BACI</name>
<dbReference type="EMBL" id="PZJJ01000047">
    <property type="protein sequence ID" value="PTL37504.1"/>
    <property type="molecule type" value="Genomic_DNA"/>
</dbReference>
<dbReference type="Pfam" id="PF06335">
    <property type="entry name" value="DUF1054"/>
    <property type="match status" value="1"/>
</dbReference>
<protein>
    <recommendedName>
        <fullName evidence="1">UPF0637 protein C6Y45_16200</fullName>
    </recommendedName>
</protein>
<keyword evidence="3" id="KW-1185">Reference proteome</keyword>
<comment type="caution">
    <text evidence="2">The sequence shown here is derived from an EMBL/GenBank/DDBJ whole genome shotgun (WGS) entry which is preliminary data.</text>
</comment>
<dbReference type="HAMAP" id="MF_01851">
    <property type="entry name" value="UPF0637"/>
    <property type="match status" value="1"/>
</dbReference>
<proteinExistence type="inferred from homology"/>
<sequence>MNFQGFSEDDFDVFAVEGLDERMDALKENIRPKLEFLGEHFKEFLTQKTGSDIYYHVAKHARRKVNPPDDTWVAFGNSKRGYKKLPHFQIGLFGSHVFVWFAVIYESPVKEALGHKLHEKADEILRDIPNSFEWSIDHTKPETLSHSDLTEESFKKITNRLSEIKKAEILCGITLGDDDPAVKDGEVLIDRIEEAFTTLLPLYELSMELYEQKV</sequence>
<dbReference type="RefSeq" id="WP_107586266.1">
    <property type="nucleotide sequence ID" value="NZ_PZJJ01000047.1"/>
</dbReference>
<dbReference type="InterPro" id="IPR009403">
    <property type="entry name" value="UPF0637"/>
</dbReference>
<dbReference type="Proteomes" id="UP000240509">
    <property type="component" value="Unassembled WGS sequence"/>
</dbReference>
<organism evidence="2 3">
    <name type="scientific">Alkalicoccus saliphilus</name>
    <dbReference type="NCBI Taxonomy" id="200989"/>
    <lineage>
        <taxon>Bacteria</taxon>
        <taxon>Bacillati</taxon>
        <taxon>Bacillota</taxon>
        <taxon>Bacilli</taxon>
        <taxon>Bacillales</taxon>
        <taxon>Bacillaceae</taxon>
        <taxon>Alkalicoccus</taxon>
    </lineage>
</organism>
<dbReference type="SUPFAM" id="SSF142913">
    <property type="entry name" value="YktB/PF0168-like"/>
    <property type="match status" value="1"/>
</dbReference>
<gene>
    <name evidence="2" type="ORF">C6Y45_16200</name>
</gene>
<dbReference type="OrthoDB" id="9812818at2"/>